<reference evidence="1 2" key="1">
    <citation type="submission" date="2021-01" db="EMBL/GenBank/DDBJ databases">
        <title>Genomic Encyclopedia of Type Strains, Phase IV (KMG-IV): sequencing the most valuable type-strain genomes for metagenomic binning, comparative biology and taxonomic classification.</title>
        <authorList>
            <person name="Goeker M."/>
        </authorList>
    </citation>
    <scope>NUCLEOTIDE SEQUENCE [LARGE SCALE GENOMIC DNA]</scope>
    <source>
        <strain evidence="1 2">DSM 24834</strain>
    </source>
</reference>
<sequence>MSEIKNTYYIQMATGEISRSSTDSPWNFKIEATDEEITAMREIFDNNHSTDWQGFYRAHVPYVQYHYDRENDDYDDNLRKAYKMIHELGDDDAKQHIESMGILNPDGPKDHL</sequence>
<evidence type="ECO:0008006" key="3">
    <source>
        <dbReference type="Google" id="ProtNLM"/>
    </source>
</evidence>
<name>A0ABS2NKS7_9BACI</name>
<accession>A0ABS2NKS7</accession>
<comment type="caution">
    <text evidence="1">The sequence shown here is derived from an EMBL/GenBank/DDBJ whole genome shotgun (WGS) entry which is preliminary data.</text>
</comment>
<dbReference type="RefSeq" id="WP_205176206.1">
    <property type="nucleotide sequence ID" value="NZ_JAFBDZ010000011.1"/>
</dbReference>
<dbReference type="Proteomes" id="UP001646157">
    <property type="component" value="Unassembled WGS sequence"/>
</dbReference>
<keyword evidence="2" id="KW-1185">Reference proteome</keyword>
<organism evidence="1 2">
    <name type="scientific">Rossellomorea pakistanensis</name>
    <dbReference type="NCBI Taxonomy" id="992288"/>
    <lineage>
        <taxon>Bacteria</taxon>
        <taxon>Bacillati</taxon>
        <taxon>Bacillota</taxon>
        <taxon>Bacilli</taxon>
        <taxon>Bacillales</taxon>
        <taxon>Bacillaceae</taxon>
        <taxon>Rossellomorea</taxon>
    </lineage>
</organism>
<gene>
    <name evidence="1" type="ORF">JOC86_004962</name>
</gene>
<protein>
    <recommendedName>
        <fullName evidence="3">Hydrolase</fullName>
    </recommendedName>
</protein>
<proteinExistence type="predicted"/>
<evidence type="ECO:0000313" key="1">
    <source>
        <dbReference type="EMBL" id="MBM7588364.1"/>
    </source>
</evidence>
<evidence type="ECO:0000313" key="2">
    <source>
        <dbReference type="Proteomes" id="UP001646157"/>
    </source>
</evidence>
<dbReference type="EMBL" id="JAFBDZ010000011">
    <property type="protein sequence ID" value="MBM7588364.1"/>
    <property type="molecule type" value="Genomic_DNA"/>
</dbReference>